<keyword evidence="1" id="KW-1133">Transmembrane helix</keyword>
<evidence type="ECO:0000313" key="3">
    <source>
        <dbReference type="Proteomes" id="UP000189337"/>
    </source>
</evidence>
<keyword evidence="1" id="KW-0812">Transmembrane</keyword>
<proteinExistence type="predicted"/>
<keyword evidence="1" id="KW-0472">Membrane</keyword>
<evidence type="ECO:0008006" key="4">
    <source>
        <dbReference type="Google" id="ProtNLM"/>
    </source>
</evidence>
<sequence length="63" mass="7581">MVYDRKVSTKTIGNRGFALVFFRIFLSLRIIFHRGFQVRKPGESEKRAGIYRLPLYIRFLSWQ</sequence>
<gene>
    <name evidence="2" type="ORF">BWD14_11240</name>
</gene>
<evidence type="ECO:0000313" key="2">
    <source>
        <dbReference type="EMBL" id="ONF92771.1"/>
    </source>
</evidence>
<organism evidence="2 3">
    <name type="scientific">Leptospira santarosai</name>
    <dbReference type="NCBI Taxonomy" id="28183"/>
    <lineage>
        <taxon>Bacteria</taxon>
        <taxon>Pseudomonadati</taxon>
        <taxon>Spirochaetota</taxon>
        <taxon>Spirochaetia</taxon>
        <taxon>Leptospirales</taxon>
        <taxon>Leptospiraceae</taxon>
        <taxon>Leptospira</taxon>
    </lineage>
</organism>
<accession>A0AB73MAG8</accession>
<dbReference type="Proteomes" id="UP000189337">
    <property type="component" value="Unassembled WGS sequence"/>
</dbReference>
<evidence type="ECO:0000256" key="1">
    <source>
        <dbReference type="SAM" id="Phobius"/>
    </source>
</evidence>
<feature type="transmembrane region" description="Helical" evidence="1">
    <location>
        <begin position="12"/>
        <end position="32"/>
    </location>
</feature>
<reference evidence="2 3" key="1">
    <citation type="submission" date="2017-01" db="EMBL/GenBank/DDBJ databases">
        <title>Comparative genomic analysis of Brazilian Leptospira santarosai.</title>
        <authorList>
            <person name="Moreno L.Z."/>
            <person name="Miraglia F."/>
            <person name="Kremer F.S."/>
            <person name="Eslabao M.R."/>
            <person name="Lilenbaum W."/>
            <person name="Dellagostin O.A."/>
            <person name="Moreno A.M."/>
        </authorList>
    </citation>
    <scope>NUCLEOTIDE SEQUENCE [LARGE SCALE GENOMIC DNA]</scope>
    <source>
        <strain evidence="2 3">M52/8-19</strain>
    </source>
</reference>
<name>A0AB73MAG8_9LEPT</name>
<dbReference type="AlphaFoldDB" id="A0AB73MAG8"/>
<protein>
    <recommendedName>
        <fullName evidence="4">Transposase</fullName>
    </recommendedName>
</protein>
<comment type="caution">
    <text evidence="2">The sequence shown here is derived from an EMBL/GenBank/DDBJ whole genome shotgun (WGS) entry which is preliminary data.</text>
</comment>
<dbReference type="EMBL" id="MTSU01000009">
    <property type="protein sequence ID" value="ONF92771.1"/>
    <property type="molecule type" value="Genomic_DNA"/>
</dbReference>